<protein>
    <submittedName>
        <fullName evidence="1">Uncharacterized protein</fullName>
    </submittedName>
</protein>
<reference evidence="1" key="1">
    <citation type="submission" date="2020-05" db="UniProtKB">
        <authorList>
            <consortium name="EnsemblMetazoa"/>
        </authorList>
    </citation>
    <scope>IDENTIFICATION</scope>
    <source>
        <strain evidence="1">TTRI</strain>
    </source>
</reference>
<evidence type="ECO:0000313" key="2">
    <source>
        <dbReference type="Proteomes" id="UP000078200"/>
    </source>
</evidence>
<dbReference type="EnsemblMetazoa" id="GAUT026108-RA">
    <property type="protein sequence ID" value="GAUT026108-PA"/>
    <property type="gene ID" value="GAUT026108"/>
</dbReference>
<name>A0A1A9V4Z5_GLOAU</name>
<evidence type="ECO:0000313" key="1">
    <source>
        <dbReference type="EnsemblMetazoa" id="GAUT026108-PA"/>
    </source>
</evidence>
<dbReference type="VEuPathDB" id="VectorBase:GAUT026108"/>
<accession>A0A1A9V4Z5</accession>
<dbReference type="Proteomes" id="UP000078200">
    <property type="component" value="Unassembled WGS sequence"/>
</dbReference>
<organism evidence="1 2">
    <name type="scientific">Glossina austeni</name>
    <name type="common">Savannah tsetse fly</name>
    <dbReference type="NCBI Taxonomy" id="7395"/>
    <lineage>
        <taxon>Eukaryota</taxon>
        <taxon>Metazoa</taxon>
        <taxon>Ecdysozoa</taxon>
        <taxon>Arthropoda</taxon>
        <taxon>Hexapoda</taxon>
        <taxon>Insecta</taxon>
        <taxon>Pterygota</taxon>
        <taxon>Neoptera</taxon>
        <taxon>Endopterygota</taxon>
        <taxon>Diptera</taxon>
        <taxon>Brachycera</taxon>
        <taxon>Muscomorpha</taxon>
        <taxon>Hippoboscoidea</taxon>
        <taxon>Glossinidae</taxon>
        <taxon>Glossina</taxon>
    </lineage>
</organism>
<keyword evidence="2" id="KW-1185">Reference proteome</keyword>
<proteinExistence type="predicted"/>
<dbReference type="AlphaFoldDB" id="A0A1A9V4Z5"/>
<sequence>MYNSSSQREKTLPFSPLRPLVNSSELQKRSNVLIGYHLVSTLRIRPTKLNDKWCHIYMLRRLGCGGGFSLEVLLSKGNTDDGIVNRKRSKSVHPTSPTVDMRKSFLSVINPSFSILEAWWCVDARALYKNETEHELSTREEFLHTLQNYRILSQCNQSRLLSIESSVKRLSISHLTFSGSVSEPAGFTCAVAIIVSMSQIKRIFVVRSEGSSFLQRKISLLNEIGYTNGYRHEVAVHTALCGQEKDIARDHASDDEIYEN</sequence>